<proteinExistence type="predicted"/>
<keyword evidence="1" id="KW-1185">Reference proteome</keyword>
<name>A0A6P3Y109_DINQU</name>
<protein>
    <submittedName>
        <fullName evidence="2">Uncharacterized protein LOC106749203 isoform X4</fullName>
    </submittedName>
</protein>
<reference evidence="2" key="1">
    <citation type="submission" date="2025-08" db="UniProtKB">
        <authorList>
            <consortium name="RefSeq"/>
        </authorList>
    </citation>
    <scope>IDENTIFICATION</scope>
</reference>
<sequence length="94" mass="10907">MKNFCQRRCFLFQCGGTQREKFIEPAALGLGASARTVGRTGLSNKSIKNIKYLICSYVIGLFHSNVHDKYGHAKQYVQITKVTFYRFYFENLHF</sequence>
<accession>A0A6P3Y109</accession>
<dbReference type="OrthoDB" id="6737600at2759"/>
<dbReference type="GeneID" id="106749203"/>
<organism evidence="1 2">
    <name type="scientific">Dinoponera quadriceps</name>
    <name type="common">South American ant</name>
    <dbReference type="NCBI Taxonomy" id="609295"/>
    <lineage>
        <taxon>Eukaryota</taxon>
        <taxon>Metazoa</taxon>
        <taxon>Ecdysozoa</taxon>
        <taxon>Arthropoda</taxon>
        <taxon>Hexapoda</taxon>
        <taxon>Insecta</taxon>
        <taxon>Pterygota</taxon>
        <taxon>Neoptera</taxon>
        <taxon>Endopterygota</taxon>
        <taxon>Hymenoptera</taxon>
        <taxon>Apocrita</taxon>
        <taxon>Aculeata</taxon>
        <taxon>Formicoidea</taxon>
        <taxon>Formicidae</taxon>
        <taxon>Ponerinae</taxon>
        <taxon>Ponerini</taxon>
        <taxon>Dinoponera</taxon>
    </lineage>
</organism>
<evidence type="ECO:0000313" key="2">
    <source>
        <dbReference type="RefSeq" id="XP_014483899.1"/>
    </source>
</evidence>
<dbReference type="Proteomes" id="UP000515204">
    <property type="component" value="Unplaced"/>
</dbReference>
<dbReference type="RefSeq" id="XP_014483899.1">
    <property type="nucleotide sequence ID" value="XM_014628413.1"/>
</dbReference>
<gene>
    <name evidence="2" type="primary">LOC106749203</name>
</gene>
<dbReference type="AlphaFoldDB" id="A0A6P3Y109"/>
<evidence type="ECO:0000313" key="1">
    <source>
        <dbReference type="Proteomes" id="UP000515204"/>
    </source>
</evidence>